<dbReference type="Proteomes" id="UP000735302">
    <property type="component" value="Unassembled WGS sequence"/>
</dbReference>
<sequence>MFIQCTIPSEMGGDQDVQCIIPSDNFKHTLEDKPDDQSRGEYLHWPPADHKQTTPEPAQPAAPETGLQYIVCPQHEAP</sequence>
<dbReference type="EMBL" id="BLXT01005203">
    <property type="protein sequence ID" value="GFO20790.1"/>
    <property type="molecule type" value="Genomic_DNA"/>
</dbReference>
<gene>
    <name evidence="2" type="ORF">PoB_004729500</name>
</gene>
<evidence type="ECO:0008006" key="4">
    <source>
        <dbReference type="Google" id="ProtNLM"/>
    </source>
</evidence>
<evidence type="ECO:0000313" key="2">
    <source>
        <dbReference type="EMBL" id="GFO20790.1"/>
    </source>
</evidence>
<feature type="compositionally biased region" description="Basic and acidic residues" evidence="1">
    <location>
        <begin position="28"/>
        <end position="53"/>
    </location>
</feature>
<dbReference type="AlphaFoldDB" id="A0AAV4BNW8"/>
<keyword evidence="3" id="KW-1185">Reference proteome</keyword>
<feature type="region of interest" description="Disordered" evidence="1">
    <location>
        <begin position="28"/>
        <end position="78"/>
    </location>
</feature>
<protein>
    <recommendedName>
        <fullName evidence="4">ELM2 domain-containing protein</fullName>
    </recommendedName>
</protein>
<evidence type="ECO:0000313" key="3">
    <source>
        <dbReference type="Proteomes" id="UP000735302"/>
    </source>
</evidence>
<proteinExistence type="predicted"/>
<name>A0AAV4BNW8_9GAST</name>
<accession>A0AAV4BNW8</accession>
<reference evidence="2 3" key="1">
    <citation type="journal article" date="2021" name="Elife">
        <title>Chloroplast acquisition without the gene transfer in kleptoplastic sea slugs, Plakobranchus ocellatus.</title>
        <authorList>
            <person name="Maeda T."/>
            <person name="Takahashi S."/>
            <person name="Yoshida T."/>
            <person name="Shimamura S."/>
            <person name="Takaki Y."/>
            <person name="Nagai Y."/>
            <person name="Toyoda A."/>
            <person name="Suzuki Y."/>
            <person name="Arimoto A."/>
            <person name="Ishii H."/>
            <person name="Satoh N."/>
            <person name="Nishiyama T."/>
            <person name="Hasebe M."/>
            <person name="Maruyama T."/>
            <person name="Minagawa J."/>
            <person name="Obokata J."/>
            <person name="Shigenobu S."/>
        </authorList>
    </citation>
    <scope>NUCLEOTIDE SEQUENCE [LARGE SCALE GENOMIC DNA]</scope>
</reference>
<comment type="caution">
    <text evidence="2">The sequence shown here is derived from an EMBL/GenBank/DDBJ whole genome shotgun (WGS) entry which is preliminary data.</text>
</comment>
<feature type="compositionally biased region" description="Low complexity" evidence="1">
    <location>
        <begin position="54"/>
        <end position="65"/>
    </location>
</feature>
<evidence type="ECO:0000256" key="1">
    <source>
        <dbReference type="SAM" id="MobiDB-lite"/>
    </source>
</evidence>
<organism evidence="2 3">
    <name type="scientific">Plakobranchus ocellatus</name>
    <dbReference type="NCBI Taxonomy" id="259542"/>
    <lineage>
        <taxon>Eukaryota</taxon>
        <taxon>Metazoa</taxon>
        <taxon>Spiralia</taxon>
        <taxon>Lophotrochozoa</taxon>
        <taxon>Mollusca</taxon>
        <taxon>Gastropoda</taxon>
        <taxon>Heterobranchia</taxon>
        <taxon>Euthyneura</taxon>
        <taxon>Panpulmonata</taxon>
        <taxon>Sacoglossa</taxon>
        <taxon>Placobranchoidea</taxon>
        <taxon>Plakobranchidae</taxon>
        <taxon>Plakobranchus</taxon>
    </lineage>
</organism>